<keyword evidence="2" id="KW-0812">Transmembrane</keyword>
<name>A0ABU2WST7_9ACTN</name>
<dbReference type="Proteomes" id="UP001180973">
    <property type="component" value="Unassembled WGS sequence"/>
</dbReference>
<evidence type="ECO:0008006" key="6">
    <source>
        <dbReference type="Google" id="ProtNLM"/>
    </source>
</evidence>
<feature type="signal peptide" evidence="3">
    <location>
        <begin position="1"/>
        <end position="25"/>
    </location>
</feature>
<dbReference type="EMBL" id="JAVRFL010000007">
    <property type="protein sequence ID" value="MDT0528973.1"/>
    <property type="molecule type" value="Genomic_DNA"/>
</dbReference>
<keyword evidence="2" id="KW-0472">Membrane</keyword>
<keyword evidence="2" id="KW-1133">Transmembrane helix</keyword>
<accession>A0ABU2WST7</accession>
<feature type="chain" id="PRO_5047415288" description="LPXTG-motif cell wall anchor domain-containing protein" evidence="3">
    <location>
        <begin position="26"/>
        <end position="215"/>
    </location>
</feature>
<reference evidence="4" key="1">
    <citation type="submission" date="2023-09" db="EMBL/GenBank/DDBJ databases">
        <title>30 novel species of actinomycetes from the DSMZ collection.</title>
        <authorList>
            <person name="Nouioui I."/>
        </authorList>
    </citation>
    <scope>NUCLEOTIDE SEQUENCE</scope>
    <source>
        <strain evidence="4">DSM 115977</strain>
    </source>
</reference>
<evidence type="ECO:0000313" key="4">
    <source>
        <dbReference type="EMBL" id="MDT0528973.1"/>
    </source>
</evidence>
<evidence type="ECO:0000313" key="5">
    <source>
        <dbReference type="Proteomes" id="UP001180973"/>
    </source>
</evidence>
<keyword evidence="5" id="KW-1185">Reference proteome</keyword>
<protein>
    <recommendedName>
        <fullName evidence="6">LPXTG-motif cell wall anchor domain-containing protein</fullName>
    </recommendedName>
</protein>
<sequence length="215" mass="22403">MRLSRIIMALTVGLAVLAVPTAAGAAQPQPTPGTGTPQPPIYPPGGTPTPTLTVTPPTVVVGQTATLIGRGWGPGETVIITVSTSPLAAAVPGADQARRSDGEIVAMAPVSFQQAPQPNPRTLEVTADDDGYFRTTYTPRHHGTYTFRAEGQTYHRVATATLTVLKKHTPPLPVTGDSLSTPMKFGGGLVGAGAVLLLLSLVWRKRHRFGMGAAR</sequence>
<evidence type="ECO:0000256" key="1">
    <source>
        <dbReference type="SAM" id="MobiDB-lite"/>
    </source>
</evidence>
<dbReference type="RefSeq" id="WP_311411156.1">
    <property type="nucleotide sequence ID" value="NZ_JAVRFL010000007.1"/>
</dbReference>
<feature type="transmembrane region" description="Helical" evidence="2">
    <location>
        <begin position="185"/>
        <end position="203"/>
    </location>
</feature>
<feature type="compositionally biased region" description="Low complexity" evidence="1">
    <location>
        <begin position="24"/>
        <end position="36"/>
    </location>
</feature>
<comment type="caution">
    <text evidence="4">The sequence shown here is derived from an EMBL/GenBank/DDBJ whole genome shotgun (WGS) entry which is preliminary data.</text>
</comment>
<keyword evidence="3" id="KW-0732">Signal</keyword>
<evidence type="ECO:0000256" key="3">
    <source>
        <dbReference type="SAM" id="SignalP"/>
    </source>
</evidence>
<feature type="region of interest" description="Disordered" evidence="1">
    <location>
        <begin position="24"/>
        <end position="53"/>
    </location>
</feature>
<evidence type="ECO:0000256" key="2">
    <source>
        <dbReference type="SAM" id="Phobius"/>
    </source>
</evidence>
<proteinExistence type="predicted"/>
<organism evidence="4 5">
    <name type="scientific">Micromonospora reichwaldensis</name>
    <dbReference type="NCBI Taxonomy" id="3075516"/>
    <lineage>
        <taxon>Bacteria</taxon>
        <taxon>Bacillati</taxon>
        <taxon>Actinomycetota</taxon>
        <taxon>Actinomycetes</taxon>
        <taxon>Micromonosporales</taxon>
        <taxon>Micromonosporaceae</taxon>
        <taxon>Micromonospora</taxon>
    </lineage>
</organism>
<feature type="compositionally biased region" description="Pro residues" evidence="1">
    <location>
        <begin position="37"/>
        <end position="47"/>
    </location>
</feature>
<gene>
    <name evidence="4" type="ORF">RM555_08205</name>
</gene>